<name>A0A7K1U8H5_9BACT</name>
<dbReference type="SUPFAM" id="SSF53448">
    <property type="entry name" value="Nucleotide-diphospho-sugar transferases"/>
    <property type="match status" value="1"/>
</dbReference>
<evidence type="ECO:0000313" key="2">
    <source>
        <dbReference type="Proteomes" id="UP000461730"/>
    </source>
</evidence>
<protein>
    <submittedName>
        <fullName evidence="1">Nucleotide-diphospho-sugar transferase</fullName>
    </submittedName>
</protein>
<dbReference type="GO" id="GO:0016740">
    <property type="term" value="F:transferase activity"/>
    <property type="evidence" value="ECO:0007669"/>
    <property type="project" value="UniProtKB-KW"/>
</dbReference>
<evidence type="ECO:0000313" key="1">
    <source>
        <dbReference type="EMBL" id="MVT10616.1"/>
    </source>
</evidence>
<dbReference type="EMBL" id="WRXN01000009">
    <property type="protein sequence ID" value="MVT10616.1"/>
    <property type="molecule type" value="Genomic_DNA"/>
</dbReference>
<dbReference type="InterPro" id="IPR029044">
    <property type="entry name" value="Nucleotide-diphossugar_trans"/>
</dbReference>
<reference evidence="1 2" key="1">
    <citation type="submission" date="2019-12" db="EMBL/GenBank/DDBJ databases">
        <title>Chitinophaga sp. strain ysch24 (GDMCC 1.1355), whole genome shotgun sequence.</title>
        <authorList>
            <person name="Zhang X."/>
        </authorList>
    </citation>
    <scope>NUCLEOTIDE SEQUENCE [LARGE SCALE GENOMIC DNA]</scope>
    <source>
        <strain evidence="2">ysch24</strain>
    </source>
</reference>
<comment type="caution">
    <text evidence="1">The sequence shown here is derived from an EMBL/GenBank/DDBJ whole genome shotgun (WGS) entry which is preliminary data.</text>
</comment>
<gene>
    <name evidence="1" type="ORF">GO493_20260</name>
</gene>
<dbReference type="AlphaFoldDB" id="A0A7K1U8H5"/>
<dbReference type="Proteomes" id="UP000461730">
    <property type="component" value="Unassembled WGS sequence"/>
</dbReference>
<keyword evidence="1" id="KW-0808">Transferase</keyword>
<sequence>MNTPVLLLIFNRSAQALQVLEAIRQQQPAQLFIAADGPRENKPGETELCHATRDAVLHHIDWPCEVKTLFRPRNLGCGKAVSSAISWFFEEVEEGIILEDDCLPDSSFFTFCSALLERYRLDEKIMHIGGSNYQMGIERGDASYYFSKYAHIWGWASWRRAWKYYDFTLQRYSQHDSTHFIPRFQHDLRIIYEQKIDTWDIQWFMSVLFNDGIAITPNTNLIRNTGFGQDATHTATPPVWFKRMVYNSLKEISHPLTIRTDQAADAFTVRTLFNDSQLSIAMKKIIKSNALLYNLYKRIS</sequence>
<accession>A0A7K1U8H5</accession>
<dbReference type="Gene3D" id="3.90.550.10">
    <property type="entry name" value="Spore Coat Polysaccharide Biosynthesis Protein SpsA, Chain A"/>
    <property type="match status" value="1"/>
</dbReference>
<organism evidence="1 2">
    <name type="scientific">Chitinophaga tropicalis</name>
    <dbReference type="NCBI Taxonomy" id="2683588"/>
    <lineage>
        <taxon>Bacteria</taxon>
        <taxon>Pseudomonadati</taxon>
        <taxon>Bacteroidota</taxon>
        <taxon>Chitinophagia</taxon>
        <taxon>Chitinophagales</taxon>
        <taxon>Chitinophagaceae</taxon>
        <taxon>Chitinophaga</taxon>
    </lineage>
</organism>
<proteinExistence type="predicted"/>
<keyword evidence="2" id="KW-1185">Reference proteome</keyword>
<dbReference type="RefSeq" id="WP_157308057.1">
    <property type="nucleotide sequence ID" value="NZ_WRXN01000009.1"/>
</dbReference>